<dbReference type="Pfam" id="PF12680">
    <property type="entry name" value="SnoaL_2"/>
    <property type="match status" value="1"/>
</dbReference>
<gene>
    <name evidence="2" type="ORF">EHS89_04710</name>
</gene>
<dbReference type="OrthoDB" id="9800684at2"/>
<feature type="domain" description="SnoaL-like" evidence="1">
    <location>
        <begin position="13"/>
        <end position="116"/>
    </location>
</feature>
<organism evidence="2 3">
    <name type="scientific">Amphritea balenae</name>
    <dbReference type="NCBI Taxonomy" id="452629"/>
    <lineage>
        <taxon>Bacteria</taxon>
        <taxon>Pseudomonadati</taxon>
        <taxon>Pseudomonadota</taxon>
        <taxon>Gammaproteobacteria</taxon>
        <taxon>Oceanospirillales</taxon>
        <taxon>Oceanospirillaceae</taxon>
        <taxon>Amphritea</taxon>
    </lineage>
</organism>
<sequence length="137" mass="16295">MLSREEMLIALKGWIAAWGRHDFEAVMALFHEDILFEHWNGNRVEGKNDLEDGWSPWFKEHEGFYFIDEDIFVDEVEQKALYRWEFHWPSIEPGFDGEPEVRRGIDVLHFKDGQIIQKLTYSKTVLEISGKRQKLTP</sequence>
<dbReference type="RefSeq" id="WP_124924979.1">
    <property type="nucleotide sequence ID" value="NZ_BMOH01000011.1"/>
</dbReference>
<accession>A0A3P1STN0</accession>
<keyword evidence="3" id="KW-1185">Reference proteome</keyword>
<comment type="caution">
    <text evidence="2">The sequence shown here is derived from an EMBL/GenBank/DDBJ whole genome shotgun (WGS) entry which is preliminary data.</text>
</comment>
<evidence type="ECO:0000313" key="3">
    <source>
        <dbReference type="Proteomes" id="UP000267535"/>
    </source>
</evidence>
<dbReference type="SUPFAM" id="SSF54427">
    <property type="entry name" value="NTF2-like"/>
    <property type="match status" value="1"/>
</dbReference>
<dbReference type="Proteomes" id="UP000267535">
    <property type="component" value="Unassembled WGS sequence"/>
</dbReference>
<dbReference type="AlphaFoldDB" id="A0A3P1STN0"/>
<evidence type="ECO:0000313" key="2">
    <source>
        <dbReference type="EMBL" id="RRD00398.1"/>
    </source>
</evidence>
<dbReference type="EMBL" id="RQXV01000002">
    <property type="protein sequence ID" value="RRD00398.1"/>
    <property type="molecule type" value="Genomic_DNA"/>
</dbReference>
<reference evidence="2 3" key="1">
    <citation type="submission" date="2018-11" db="EMBL/GenBank/DDBJ databases">
        <title>The draft genome sequence of Amphritea balenae JAMM 1525T.</title>
        <authorList>
            <person name="Fang Z."/>
            <person name="Zhang Y."/>
            <person name="Han X."/>
        </authorList>
    </citation>
    <scope>NUCLEOTIDE SEQUENCE [LARGE SCALE GENOMIC DNA]</scope>
    <source>
        <strain evidence="2 3">JAMM 1525</strain>
    </source>
</reference>
<dbReference type="Gene3D" id="3.10.450.50">
    <property type="match status" value="1"/>
</dbReference>
<dbReference type="InterPro" id="IPR032710">
    <property type="entry name" value="NTF2-like_dom_sf"/>
</dbReference>
<name>A0A3P1STN0_9GAMM</name>
<evidence type="ECO:0000259" key="1">
    <source>
        <dbReference type="Pfam" id="PF12680"/>
    </source>
</evidence>
<protein>
    <submittedName>
        <fullName evidence="2">Nuclear transport factor 2 family protein</fullName>
    </submittedName>
</protein>
<proteinExistence type="predicted"/>
<dbReference type="InterPro" id="IPR037401">
    <property type="entry name" value="SnoaL-like"/>
</dbReference>